<accession>A0A411B3S2</accession>
<sequence>MCARLVGHFRGLTWRDVQSLELRDFRALVDQMSDDIEAQEKEHKRAQRGGRGRSAGGNGERRTPVMT</sequence>
<evidence type="ECO:0000256" key="1">
    <source>
        <dbReference type="SAM" id="MobiDB-lite"/>
    </source>
</evidence>
<feature type="region of interest" description="Disordered" evidence="1">
    <location>
        <begin position="36"/>
        <end position="67"/>
    </location>
</feature>
<evidence type="ECO:0000313" key="3">
    <source>
        <dbReference type="Proteomes" id="UP000289178"/>
    </source>
</evidence>
<proteinExistence type="predicted"/>
<reference evidence="2 3" key="1">
    <citation type="submission" date="2019-01" db="EMBL/GenBank/DDBJ databases">
        <authorList>
            <person name="Layton S.R."/>
            <person name="Mercado N.B."/>
            <person name="Kim T."/>
            <person name="Hughes L.E."/>
            <person name="Garlena R.A."/>
            <person name="Russell D.A."/>
            <person name="Pope W.H."/>
            <person name="Jacobs-Sera D."/>
            <person name="Hatfull G.F."/>
        </authorList>
    </citation>
    <scope>NUCLEOTIDE SEQUENCE [LARGE SCALE GENOMIC DNA]</scope>
</reference>
<organism evidence="2 3">
    <name type="scientific">Streptomyces phage Sebastisaurus</name>
    <dbReference type="NCBI Taxonomy" id="2510572"/>
    <lineage>
        <taxon>Viruses</taxon>
        <taxon>Duplodnaviria</taxon>
        <taxon>Heunggongvirae</taxon>
        <taxon>Uroviricota</taxon>
        <taxon>Caudoviricetes</taxon>
        <taxon>Colingsworthviridae</taxon>
        <taxon>Sebastisaurusvirus</taxon>
        <taxon>Sebastisaurusvirus sebastisaurus</taxon>
    </lineage>
</organism>
<protein>
    <submittedName>
        <fullName evidence="2">Tail assembly chaperone</fullName>
    </submittedName>
</protein>
<dbReference type="Proteomes" id="UP000289178">
    <property type="component" value="Segment"/>
</dbReference>
<gene>
    <name evidence="2" type="primary">11</name>
    <name evidence="2" type="ORF">SEA_SEBASTISAURUS_11</name>
</gene>
<dbReference type="EMBL" id="MK450433">
    <property type="protein sequence ID" value="QAX94999.1"/>
    <property type="molecule type" value="Genomic_DNA"/>
</dbReference>
<evidence type="ECO:0000313" key="2">
    <source>
        <dbReference type="EMBL" id="QAX94999.1"/>
    </source>
</evidence>
<keyword evidence="3" id="KW-1185">Reference proteome</keyword>
<name>A0A411B3S2_9CAUD</name>